<dbReference type="EMBL" id="AP027272">
    <property type="protein sequence ID" value="BDX05758.1"/>
    <property type="molecule type" value="Genomic_DNA"/>
</dbReference>
<keyword evidence="2" id="KW-1185">Reference proteome</keyword>
<dbReference type="AlphaFoldDB" id="A0AA48HTW2"/>
<evidence type="ECO:0000313" key="2">
    <source>
        <dbReference type="Proteomes" id="UP001333710"/>
    </source>
</evidence>
<protein>
    <recommendedName>
        <fullName evidence="3">HEAT repeat domain-containing protein</fullName>
    </recommendedName>
</protein>
<evidence type="ECO:0008006" key="3">
    <source>
        <dbReference type="Google" id="ProtNLM"/>
    </source>
</evidence>
<accession>A0AA48HTW2</accession>
<organism evidence="1 2">
    <name type="scientific">Planctobacterium marinum</name>
    <dbReference type="NCBI Taxonomy" id="1631968"/>
    <lineage>
        <taxon>Bacteria</taxon>
        <taxon>Pseudomonadati</taxon>
        <taxon>Pseudomonadota</taxon>
        <taxon>Gammaproteobacteria</taxon>
        <taxon>Alteromonadales</taxon>
        <taxon>Alteromonadaceae</taxon>
        <taxon>Planctobacterium</taxon>
    </lineage>
</organism>
<dbReference type="InterPro" id="IPR011989">
    <property type="entry name" value="ARM-like"/>
</dbReference>
<sequence length="186" mass="21765">MCFLFVVGNLAMSLQQALTLCDASCTDELLRAYKHFQSEKYFDRRLVECLRQPKTEKAASWLLKHYLEEGFILDELLVRKTLLTLLQTQLWDTRLHLLQCLGMLNIETELAHQLFQKLKLLTADKNKMVRAWAYNGLHEVAKQFPHYKTQTWEILSAVAENEAPSVQARIRKITRLDYYSLQKDCG</sequence>
<dbReference type="Proteomes" id="UP001333710">
    <property type="component" value="Chromosome"/>
</dbReference>
<dbReference type="InterPro" id="IPR016024">
    <property type="entry name" value="ARM-type_fold"/>
</dbReference>
<dbReference type="KEGG" id="pmaw:MACH26_12790"/>
<reference evidence="1" key="1">
    <citation type="submission" date="2023-01" db="EMBL/GenBank/DDBJ databases">
        <title>Complete genome sequence of Planctobacterium marinum strain Dej080120_11.</title>
        <authorList>
            <person name="Ueki S."/>
            <person name="Maruyama F."/>
        </authorList>
    </citation>
    <scope>NUCLEOTIDE SEQUENCE</scope>
    <source>
        <strain evidence="1">Dej080120_11</strain>
    </source>
</reference>
<evidence type="ECO:0000313" key="1">
    <source>
        <dbReference type="EMBL" id="BDX05758.1"/>
    </source>
</evidence>
<dbReference type="Gene3D" id="1.25.10.10">
    <property type="entry name" value="Leucine-rich Repeat Variant"/>
    <property type="match status" value="1"/>
</dbReference>
<proteinExistence type="predicted"/>
<gene>
    <name evidence="1" type="ORF">MACH26_12790</name>
</gene>
<dbReference type="SUPFAM" id="SSF48371">
    <property type="entry name" value="ARM repeat"/>
    <property type="match status" value="1"/>
</dbReference>
<name>A0AA48HTW2_9ALTE</name>